<dbReference type="Pfam" id="PF07244">
    <property type="entry name" value="POTRA"/>
    <property type="match status" value="4"/>
</dbReference>
<dbReference type="Gene3D" id="2.40.160.50">
    <property type="entry name" value="membrane protein fhac: a member of the omp85/tpsb transporter family"/>
    <property type="match status" value="1"/>
</dbReference>
<keyword evidence="3 8" id="KW-0812">Transmembrane</keyword>
<sequence length="888" mass="98451">MVLLVSVNAYMTNGQEESSTRKQFFQHCLTSIFSPFSRHNCVQFCASFRLFQVASYSVRRKEHCYSQQISAIAKYLLDDTSMLKKTSIIAGLLISPLTLYASTSYTVDDIRFEGLQRVTVGAALLSMPVHTGEEVSSEDISDSVRALYASGNFENVQILRDGSTLVVQVKERPTIAKISFSGNKSVKDDALKENLAATGIEEGSALDRNTLTEIEKGLQDFYYSVGKYSAQVHAVVTPLPRNRVDLTFVFQEGVSAKIAQINIIGNQAFSEETLLDQLQLRDSVPWWNVIGDKKYQKQKMAADLETIRSYYLDRGYARFAINSSQVSITPDKKSLYITINVAEGERYKVASTMLTGDMAQHNQEVEALVKPLTDKWYSGAEITAVENSIKTLLGKYGYAWPQVNTAPDIDDAKKSVVLHINVNAGRRYSVRQIRFEGNDTSRDRVLRREMRQMEGAWLNDEKVEQGKTRLDRTGFFETVDKQIIPVSGSQDQVDVVYKVKERNTGSFNVGLGFGTDSGVSYQLGVTQDNWLGTGNSVSFNGTRNSYQSYLELGATNPYFTVDGVSLGGKIFYNSYDASDADTGSYNQQSYGVGSTLGFPISENNSLNLGLDYVHNHLTNMDPELTTWNYLNSRGIYPNVVTKDGDSGATYSANDYFASIGWSYNDLDRGFFPRAGNKSSLTAKVTVPGSDNSYYKVTFDTTQYLPLNENKSWVWMEHLRAGYADGLNGKSVPFYDNFYAGGSSSVRGFSSNTIGPKAAYYRCNGSESSYSTCPLDSSSDAVGGNAMAVLNSEFIVPTPFVNDKYADSLRTSLFLDAGTVWSTSWQNTGQTLAAGIPDYGDPSHIRMSAGIAVQWMSPLGPLVFSWAEPFKKYDGDKAEQFQFNIGKTW</sequence>
<evidence type="ECO:0000256" key="9">
    <source>
        <dbReference type="NCBIfam" id="TIGR03303"/>
    </source>
</evidence>
<dbReference type="InterPro" id="IPR039910">
    <property type="entry name" value="D15-like"/>
</dbReference>
<evidence type="ECO:0000256" key="7">
    <source>
        <dbReference type="ARBA" id="ARBA00023237"/>
    </source>
</evidence>
<keyword evidence="6 8" id="KW-0472">Membrane</keyword>
<evidence type="ECO:0000256" key="4">
    <source>
        <dbReference type="ARBA" id="ARBA00022729"/>
    </source>
</evidence>
<keyword evidence="2 8" id="KW-1134">Transmembrane beta strand</keyword>
<dbReference type="GO" id="GO:0043165">
    <property type="term" value="P:Gram-negative-bacterium-type cell outer membrane assembly"/>
    <property type="evidence" value="ECO:0007669"/>
    <property type="project" value="UniProtKB-UniRule"/>
</dbReference>
<proteinExistence type="inferred from homology"/>
<evidence type="ECO:0000256" key="2">
    <source>
        <dbReference type="ARBA" id="ARBA00022452"/>
    </source>
</evidence>
<evidence type="ECO:0000259" key="10">
    <source>
        <dbReference type="PROSITE" id="PS51779"/>
    </source>
</evidence>
<evidence type="ECO:0000256" key="3">
    <source>
        <dbReference type="ARBA" id="ARBA00022692"/>
    </source>
</evidence>
<dbReference type="InterPro" id="IPR010827">
    <property type="entry name" value="BamA/TamA_POTRA"/>
</dbReference>
<comment type="subunit">
    <text evidence="8">Part of the Bam complex, which is composed of the outer membrane protein BamA, and four lipoproteins BamB, BamC, BamD and BamE.</text>
</comment>
<evidence type="ECO:0000256" key="5">
    <source>
        <dbReference type="ARBA" id="ARBA00022737"/>
    </source>
</evidence>
<dbReference type="PIRSF" id="PIRSF006076">
    <property type="entry name" value="OM_assembly_OMP85"/>
    <property type="match status" value="1"/>
</dbReference>
<dbReference type="PANTHER" id="PTHR12815:SF23">
    <property type="entry name" value="OUTER MEMBRANE PROTEIN ASSEMBLY FACTOR BAMA"/>
    <property type="match status" value="1"/>
</dbReference>
<dbReference type="Pfam" id="PF01103">
    <property type="entry name" value="Omp85"/>
    <property type="match status" value="1"/>
</dbReference>
<reference evidence="11 12" key="1">
    <citation type="submission" date="2019-07" db="EMBL/GenBank/DDBJ databases">
        <authorList>
            <person name="Brisse S."/>
            <person name="Rodrigues C."/>
            <person name="Thorpe H."/>
        </authorList>
    </citation>
    <scope>NUCLEOTIDE SEQUENCE [LARGE SCALE GENOMIC DNA]</scope>
    <source>
        <strain evidence="11">SB6422</strain>
    </source>
</reference>
<dbReference type="InterPro" id="IPR034746">
    <property type="entry name" value="POTRA"/>
</dbReference>
<evidence type="ECO:0000256" key="6">
    <source>
        <dbReference type="ARBA" id="ARBA00023136"/>
    </source>
</evidence>
<dbReference type="NCBIfam" id="NF008287">
    <property type="entry name" value="PRK11067.1"/>
    <property type="match status" value="1"/>
</dbReference>
<comment type="subcellular location">
    <subcellularLocation>
        <location evidence="8">Cell outer membrane</location>
    </subcellularLocation>
    <subcellularLocation>
        <location evidence="1">Membrane</location>
    </subcellularLocation>
</comment>
<comment type="similarity">
    <text evidence="8">Belongs to the BamA family.</text>
</comment>
<dbReference type="InterPro" id="IPR000184">
    <property type="entry name" value="Bac_surfAg_D15"/>
</dbReference>
<feature type="domain" description="POTRA" evidence="10">
    <location>
        <begin position="105"/>
        <end position="172"/>
    </location>
</feature>
<evidence type="ECO:0000313" key="12">
    <source>
        <dbReference type="Proteomes" id="UP000317374"/>
    </source>
</evidence>
<dbReference type="FunFam" id="3.10.20.310:FF:000002">
    <property type="entry name" value="Outer membrane protein assembly factor BamA"/>
    <property type="match status" value="1"/>
</dbReference>
<feature type="domain" description="POTRA" evidence="10">
    <location>
        <begin position="173"/>
        <end position="253"/>
    </location>
</feature>
<evidence type="ECO:0000256" key="1">
    <source>
        <dbReference type="ARBA" id="ARBA00004370"/>
    </source>
</evidence>
<evidence type="ECO:0000256" key="8">
    <source>
        <dbReference type="HAMAP-Rule" id="MF_01430"/>
    </source>
</evidence>
<feature type="domain" description="POTRA" evidence="10">
    <location>
        <begin position="428"/>
        <end position="502"/>
    </location>
</feature>
<dbReference type="Gene3D" id="3.10.20.310">
    <property type="entry name" value="membrane protein fhac"/>
    <property type="match status" value="5"/>
</dbReference>
<dbReference type="GO" id="GO:1990063">
    <property type="term" value="C:Bam protein complex"/>
    <property type="evidence" value="ECO:0007669"/>
    <property type="project" value="TreeGrafter"/>
</dbReference>
<dbReference type="EMBL" id="CABGGW010000050">
    <property type="protein sequence ID" value="VUT01080.1"/>
    <property type="molecule type" value="Genomic_DNA"/>
</dbReference>
<accession>A0A564N532</accession>
<protein>
    <recommendedName>
        <fullName evidence="8 9">Outer membrane protein assembly factor BamA</fullName>
    </recommendedName>
</protein>
<dbReference type="Proteomes" id="UP000317374">
    <property type="component" value="Unassembled WGS sequence"/>
</dbReference>
<dbReference type="PROSITE" id="PS51779">
    <property type="entry name" value="POTRA"/>
    <property type="match status" value="4"/>
</dbReference>
<dbReference type="FunFam" id="3.10.20.310:FF:000003">
    <property type="entry name" value="Outer membrane protein assembly factor BamA"/>
    <property type="match status" value="1"/>
</dbReference>
<gene>
    <name evidence="11" type="primary">bamA_1</name>
    <name evidence="8" type="synonym">bamA</name>
    <name evidence="11" type="ORF">SB6422_03459</name>
</gene>
<dbReference type="HAMAP" id="MF_01430">
    <property type="entry name" value="OM_assembly_BamA"/>
    <property type="match status" value="1"/>
</dbReference>
<comment type="function">
    <text evidence="8">Part of the outer membrane protein assembly complex, which is involved in assembly and insertion of beta-barrel proteins into the outer membrane. Constitutes, with BamD, the core component of the assembly machinery.</text>
</comment>
<dbReference type="AlphaFoldDB" id="A0A564N532"/>
<keyword evidence="7 8" id="KW-0998">Cell outer membrane</keyword>
<dbReference type="PANTHER" id="PTHR12815">
    <property type="entry name" value="SORTING AND ASSEMBLY MACHINERY SAMM50 PROTEIN FAMILY MEMBER"/>
    <property type="match status" value="1"/>
</dbReference>
<dbReference type="GO" id="GO:0051205">
    <property type="term" value="P:protein insertion into membrane"/>
    <property type="evidence" value="ECO:0007669"/>
    <property type="project" value="UniProtKB-UniRule"/>
</dbReference>
<dbReference type="InterPro" id="IPR023707">
    <property type="entry name" value="OM_assembly_BamA"/>
</dbReference>
<evidence type="ECO:0000313" key="11">
    <source>
        <dbReference type="EMBL" id="VUT01080.1"/>
    </source>
</evidence>
<keyword evidence="5 8" id="KW-0677">Repeat</keyword>
<keyword evidence="4 8" id="KW-0732">Signal</keyword>
<dbReference type="NCBIfam" id="TIGR03303">
    <property type="entry name" value="OM_YaeT"/>
    <property type="match status" value="1"/>
</dbReference>
<dbReference type="FunFam" id="3.10.20.310:FF:000001">
    <property type="entry name" value="Outer membrane protein assembly factor BamA"/>
    <property type="match status" value="1"/>
</dbReference>
<feature type="domain" description="POTRA" evidence="10">
    <location>
        <begin position="256"/>
        <end position="344"/>
    </location>
</feature>
<name>A0A564N532_9ENTR</name>
<dbReference type="FunFam" id="2.40.160.50:FF:000001">
    <property type="entry name" value="Outer membrane protein assembly factor BamA"/>
    <property type="match status" value="1"/>
</dbReference>
<organism evidence="11 12">
    <name type="scientific">Klebsiella huaxiensis</name>
    <dbReference type="NCBI Taxonomy" id="2153354"/>
    <lineage>
        <taxon>Bacteria</taxon>
        <taxon>Pseudomonadati</taxon>
        <taxon>Pseudomonadota</taxon>
        <taxon>Gammaproteobacteria</taxon>
        <taxon>Enterobacterales</taxon>
        <taxon>Enterobacteriaceae</taxon>
        <taxon>Klebsiella/Raoultella group</taxon>
        <taxon>Klebsiella</taxon>
    </lineage>
</organism>